<comment type="caution">
    <text evidence="1">The sequence shown here is derived from an EMBL/GenBank/DDBJ whole genome shotgun (WGS) entry which is preliminary data.</text>
</comment>
<evidence type="ECO:0000313" key="2">
    <source>
        <dbReference type="Proteomes" id="UP001162131"/>
    </source>
</evidence>
<name>A0AAU9IYI8_9CILI</name>
<protein>
    <submittedName>
        <fullName evidence="1">Uncharacterized protein</fullName>
    </submittedName>
</protein>
<dbReference type="Proteomes" id="UP001162131">
    <property type="component" value="Unassembled WGS sequence"/>
</dbReference>
<dbReference type="AlphaFoldDB" id="A0AAU9IYI8"/>
<gene>
    <name evidence="1" type="ORF">BSTOLATCC_MIC21028</name>
</gene>
<organism evidence="1 2">
    <name type="scientific">Blepharisma stoltei</name>
    <dbReference type="NCBI Taxonomy" id="1481888"/>
    <lineage>
        <taxon>Eukaryota</taxon>
        <taxon>Sar</taxon>
        <taxon>Alveolata</taxon>
        <taxon>Ciliophora</taxon>
        <taxon>Postciliodesmatophora</taxon>
        <taxon>Heterotrichea</taxon>
        <taxon>Heterotrichida</taxon>
        <taxon>Blepharismidae</taxon>
        <taxon>Blepharisma</taxon>
    </lineage>
</organism>
<sequence length="99" mass="11638">MPLHLFIFNDKLSISGYTDKRLENQLKQAVITWYLKIFSSVWFIYNSEYSKCKRIEESVVPRSDLSWSSRPIWTFGSRVGDQSEPTPHFTVYAKVNSKL</sequence>
<keyword evidence="2" id="KW-1185">Reference proteome</keyword>
<accession>A0AAU9IYI8</accession>
<proteinExistence type="predicted"/>
<evidence type="ECO:0000313" key="1">
    <source>
        <dbReference type="EMBL" id="CAG9318555.1"/>
    </source>
</evidence>
<dbReference type="EMBL" id="CAJZBQ010000020">
    <property type="protein sequence ID" value="CAG9318555.1"/>
    <property type="molecule type" value="Genomic_DNA"/>
</dbReference>
<reference evidence="1" key="1">
    <citation type="submission" date="2021-09" db="EMBL/GenBank/DDBJ databases">
        <authorList>
            <consortium name="AG Swart"/>
            <person name="Singh M."/>
            <person name="Singh A."/>
            <person name="Seah K."/>
            <person name="Emmerich C."/>
        </authorList>
    </citation>
    <scope>NUCLEOTIDE SEQUENCE</scope>
    <source>
        <strain evidence="1">ATCC30299</strain>
    </source>
</reference>